<accession>A0AA45W5N9</accession>
<reference evidence="7 9" key="1">
    <citation type="submission" date="2017-01" db="EMBL/GenBank/DDBJ databases">
        <authorList>
            <person name="Varghese N."/>
            <person name="Submissions S."/>
        </authorList>
    </citation>
    <scope>NUCLEOTIDE SEQUENCE [LARGE SCALE GENOMIC DNA]</scope>
    <source>
        <strain evidence="7 9">DSM 18447</strain>
    </source>
</reference>
<evidence type="ECO:0000256" key="3">
    <source>
        <dbReference type="ARBA" id="ARBA00022448"/>
    </source>
</evidence>
<gene>
    <name evidence="8" type="ORF">JHX88_21115</name>
    <name evidence="7" type="ORF">SAMN05421772_11039</name>
</gene>
<evidence type="ECO:0000313" key="10">
    <source>
        <dbReference type="Proteomes" id="UP001215549"/>
    </source>
</evidence>
<dbReference type="CDD" id="cd13603">
    <property type="entry name" value="PBP2_TRAP_Siap_TeaA_like"/>
    <property type="match status" value="1"/>
</dbReference>
<keyword evidence="3" id="KW-0813">Transport</keyword>
<keyword evidence="5" id="KW-0574">Periplasm</keyword>
<name>A0AA45W5N9_9RHOB</name>
<geneLocation type="plasmid" evidence="8 10">
    <name>p242883</name>
</geneLocation>
<feature type="chain" id="PRO_5041391544" evidence="6">
    <location>
        <begin position="25"/>
        <end position="349"/>
    </location>
</feature>
<keyword evidence="4 6" id="KW-0732">Signal</keyword>
<dbReference type="PANTHER" id="PTHR33376">
    <property type="match status" value="1"/>
</dbReference>
<dbReference type="Proteomes" id="UP000186216">
    <property type="component" value="Unassembled WGS sequence"/>
</dbReference>
<evidence type="ECO:0000256" key="6">
    <source>
        <dbReference type="SAM" id="SignalP"/>
    </source>
</evidence>
<comment type="similarity">
    <text evidence="2">Belongs to the bacterial solute-binding protein 7 family.</text>
</comment>
<evidence type="ECO:0000256" key="4">
    <source>
        <dbReference type="ARBA" id="ARBA00022729"/>
    </source>
</evidence>
<protein>
    <submittedName>
        <fullName evidence="8">TRAP transporter substrate-binding protein</fullName>
    </submittedName>
    <submittedName>
        <fullName evidence="7">TRAP-type C4-dicarboxylate transport system, substrate-binding protein</fullName>
    </submittedName>
</protein>
<dbReference type="Gene3D" id="3.40.190.170">
    <property type="entry name" value="Bacterial extracellular solute-binding protein, family 7"/>
    <property type="match status" value="1"/>
</dbReference>
<keyword evidence="10" id="KW-1185">Reference proteome</keyword>
<evidence type="ECO:0000256" key="1">
    <source>
        <dbReference type="ARBA" id="ARBA00004418"/>
    </source>
</evidence>
<dbReference type="EMBL" id="FTOU01000010">
    <property type="protein sequence ID" value="SIS95923.1"/>
    <property type="molecule type" value="Genomic_DNA"/>
</dbReference>
<comment type="subcellular location">
    <subcellularLocation>
        <location evidence="1">Periplasm</location>
    </subcellularLocation>
</comment>
<evidence type="ECO:0000256" key="5">
    <source>
        <dbReference type="ARBA" id="ARBA00022764"/>
    </source>
</evidence>
<dbReference type="GO" id="GO:0055085">
    <property type="term" value="P:transmembrane transport"/>
    <property type="evidence" value="ECO:0007669"/>
    <property type="project" value="InterPro"/>
</dbReference>
<reference evidence="8 10" key="2">
    <citation type="submission" date="2021-01" db="EMBL/GenBank/DDBJ databases">
        <title>Biogeographic distribution of Paracoccus.</title>
        <authorList>
            <person name="Hollensteiner J."/>
            <person name="Leineberger J."/>
            <person name="Brinkhoff T."/>
            <person name="Daniel R."/>
        </authorList>
    </citation>
    <scope>NUCLEOTIDE SEQUENCE [LARGE SCALE GENOMIC DNA]</scope>
    <source>
        <strain evidence="8 10">DSM 18447</strain>
        <plasmid evidence="8 10">p242883</plasmid>
    </source>
</reference>
<evidence type="ECO:0000256" key="2">
    <source>
        <dbReference type="ARBA" id="ARBA00009023"/>
    </source>
</evidence>
<sequence length="349" mass="38179">MFDIARRSLLAGAGIMALCSGAFAQESHTFRLANVLSSTDVTAAGVEKFAELVNEKSDGRITIEVFHGGQLGSGVETFEAVKNGNLDFAADSFANLASITPAFEVFHFPFLFESRAQLLNAMGSEKVQERVNGELEPVNLKWFSTFEIGGPREVGTSTKKIETAEDLAGMKFRASRSPLEIGSHEAWGAAGVTVDWPQTPESVRLGMVDGLTVPYASFYSAKFHEGGLIKYMLDLNFQNYASVLVVNAEKYAALPEDVTSVLEEAAQEAHEWHVDYVADYVTRNVAEMKEAGVEVYSLPPEEYEKVKEMTIDKVWGEFVGQPGMEQDKIDLIQSEAGEIGDGGWGYSIE</sequence>
<dbReference type="InterPro" id="IPR038404">
    <property type="entry name" value="TRAP_DctP_sf"/>
</dbReference>
<dbReference type="Pfam" id="PF03480">
    <property type="entry name" value="DctP"/>
    <property type="match status" value="1"/>
</dbReference>
<keyword evidence="8" id="KW-0614">Plasmid</keyword>
<dbReference type="Proteomes" id="UP001215549">
    <property type="component" value="Plasmid p242883"/>
</dbReference>
<dbReference type="RefSeq" id="WP_076526838.1">
    <property type="nucleotide sequence ID" value="NZ_CP067141.1"/>
</dbReference>
<dbReference type="InterPro" id="IPR018389">
    <property type="entry name" value="DctP_fam"/>
</dbReference>
<dbReference type="EMBL" id="CP067141">
    <property type="protein sequence ID" value="WCR05586.1"/>
    <property type="molecule type" value="Genomic_DNA"/>
</dbReference>
<dbReference type="NCBIfam" id="NF037995">
    <property type="entry name" value="TRAP_S1"/>
    <property type="match status" value="1"/>
</dbReference>
<organism evidence="7 9">
    <name type="scientific">Paracoccus saliphilus</name>
    <dbReference type="NCBI Taxonomy" id="405559"/>
    <lineage>
        <taxon>Bacteria</taxon>
        <taxon>Pseudomonadati</taxon>
        <taxon>Pseudomonadota</taxon>
        <taxon>Alphaproteobacteria</taxon>
        <taxon>Rhodobacterales</taxon>
        <taxon>Paracoccaceae</taxon>
        <taxon>Paracoccus</taxon>
    </lineage>
</organism>
<feature type="signal peptide" evidence="6">
    <location>
        <begin position="1"/>
        <end position="24"/>
    </location>
</feature>
<evidence type="ECO:0000313" key="7">
    <source>
        <dbReference type="EMBL" id="SIS95923.1"/>
    </source>
</evidence>
<evidence type="ECO:0000313" key="8">
    <source>
        <dbReference type="EMBL" id="WCR05586.1"/>
    </source>
</evidence>
<dbReference type="GO" id="GO:0042597">
    <property type="term" value="C:periplasmic space"/>
    <property type="evidence" value="ECO:0007669"/>
    <property type="project" value="UniProtKB-SubCell"/>
</dbReference>
<evidence type="ECO:0000313" key="9">
    <source>
        <dbReference type="Proteomes" id="UP000186216"/>
    </source>
</evidence>
<proteinExistence type="inferred from homology"/>
<dbReference type="PANTHER" id="PTHR33376:SF7">
    <property type="entry name" value="C4-DICARBOXYLATE-BINDING PROTEIN DCTB"/>
    <property type="match status" value="1"/>
</dbReference>
<dbReference type="AlphaFoldDB" id="A0AA45W5N9"/>